<name>A0ABD5E086_9ACTN</name>
<dbReference type="EMBL" id="JAVRER010000001">
    <property type="protein sequence ID" value="MDT0414073.1"/>
    <property type="molecule type" value="Genomic_DNA"/>
</dbReference>
<dbReference type="Gene3D" id="1.10.10.10">
    <property type="entry name" value="Winged helix-like DNA-binding domain superfamily/Winged helix DNA-binding domain"/>
    <property type="match status" value="1"/>
</dbReference>
<feature type="domain" description="LexA repressor DNA-binding" evidence="1">
    <location>
        <begin position="18"/>
        <end position="71"/>
    </location>
</feature>
<dbReference type="RefSeq" id="WP_093853890.1">
    <property type="nucleotide sequence ID" value="NZ_JAVRER010000001.1"/>
</dbReference>
<dbReference type="InterPro" id="IPR006199">
    <property type="entry name" value="LexA_DNA-bd_dom"/>
</dbReference>
<gene>
    <name evidence="2" type="ORF">RM574_01100</name>
</gene>
<sequence length="76" mass="8151">MSADGSLVTTEPGESRALVLASIRSWIGKYGEGPSVRDLSRVTGLALGTVAHHLSRLEGDGIVMRASSRWRSCRLL</sequence>
<accession>A0ABD5E086</accession>
<dbReference type="Pfam" id="PF01726">
    <property type="entry name" value="LexA_DNA_bind"/>
    <property type="match status" value="1"/>
</dbReference>
<evidence type="ECO:0000259" key="1">
    <source>
        <dbReference type="Pfam" id="PF01726"/>
    </source>
</evidence>
<dbReference type="AlphaFoldDB" id="A0ABD5E086"/>
<dbReference type="InterPro" id="IPR036388">
    <property type="entry name" value="WH-like_DNA-bd_sf"/>
</dbReference>
<organism evidence="2 3">
    <name type="scientific">Streptomyces evansiae</name>
    <dbReference type="NCBI Taxonomy" id="3075535"/>
    <lineage>
        <taxon>Bacteria</taxon>
        <taxon>Bacillati</taxon>
        <taxon>Actinomycetota</taxon>
        <taxon>Actinomycetes</taxon>
        <taxon>Kitasatosporales</taxon>
        <taxon>Streptomycetaceae</taxon>
        <taxon>Streptomyces</taxon>
    </lineage>
</organism>
<dbReference type="Proteomes" id="UP001183607">
    <property type="component" value="Unassembled WGS sequence"/>
</dbReference>
<evidence type="ECO:0000313" key="3">
    <source>
        <dbReference type="Proteomes" id="UP001183607"/>
    </source>
</evidence>
<reference evidence="3" key="1">
    <citation type="submission" date="2023-07" db="EMBL/GenBank/DDBJ databases">
        <title>30 novel species of actinomycetes from the DSMZ collection.</title>
        <authorList>
            <person name="Nouioui I."/>
        </authorList>
    </citation>
    <scope>NUCLEOTIDE SEQUENCE [LARGE SCALE GENOMIC DNA]</scope>
    <source>
        <strain evidence="3">DSM 41982</strain>
    </source>
</reference>
<comment type="caution">
    <text evidence="2">The sequence shown here is derived from an EMBL/GenBank/DDBJ whole genome shotgun (WGS) entry which is preliminary data.</text>
</comment>
<evidence type="ECO:0000313" key="2">
    <source>
        <dbReference type="EMBL" id="MDT0414073.1"/>
    </source>
</evidence>
<proteinExistence type="predicted"/>
<protein>
    <submittedName>
        <fullName evidence="2">Winged helix-turn-helix domain-containing protein</fullName>
    </submittedName>
</protein>
<dbReference type="InterPro" id="IPR036390">
    <property type="entry name" value="WH_DNA-bd_sf"/>
</dbReference>
<dbReference type="SUPFAM" id="SSF46785">
    <property type="entry name" value="Winged helix' DNA-binding domain"/>
    <property type="match status" value="1"/>
</dbReference>